<keyword evidence="2" id="KW-0812">Transmembrane</keyword>
<dbReference type="InterPro" id="IPR046623">
    <property type="entry name" value="DUF6536"/>
</dbReference>
<feature type="compositionally biased region" description="Low complexity" evidence="1">
    <location>
        <begin position="47"/>
        <end position="61"/>
    </location>
</feature>
<keyword evidence="2" id="KW-0472">Membrane</keyword>
<reference evidence="5" key="1">
    <citation type="journal article" date="2014" name="Genome Announc.">
        <title>Genome sequence and annotation of Acremonium chrysogenum, producer of the beta-lactam antibiotic cephalosporin C.</title>
        <authorList>
            <person name="Terfehr D."/>
            <person name="Dahlmann T.A."/>
            <person name="Specht T."/>
            <person name="Zadra I."/>
            <person name="Kuernsteiner H."/>
            <person name="Kueck U."/>
        </authorList>
    </citation>
    <scope>NUCLEOTIDE SEQUENCE [LARGE SCALE GENOMIC DNA]</scope>
    <source>
        <strain evidence="5">ATCC 11550 / CBS 779.69 / DSM 880 / IAM 14645 / JCM 23072 / IMI 49137</strain>
    </source>
</reference>
<feature type="compositionally biased region" description="Polar residues" evidence="1">
    <location>
        <begin position="31"/>
        <end position="46"/>
    </location>
</feature>
<dbReference type="Pfam" id="PF20163">
    <property type="entry name" value="DUF6536"/>
    <property type="match status" value="1"/>
</dbReference>
<comment type="caution">
    <text evidence="4">The sequence shown here is derived from an EMBL/GenBank/DDBJ whole genome shotgun (WGS) entry which is preliminary data.</text>
</comment>
<feature type="transmembrane region" description="Helical" evidence="2">
    <location>
        <begin position="278"/>
        <end position="298"/>
    </location>
</feature>
<feature type="region of interest" description="Disordered" evidence="1">
    <location>
        <begin position="102"/>
        <end position="127"/>
    </location>
</feature>
<evidence type="ECO:0000256" key="1">
    <source>
        <dbReference type="SAM" id="MobiDB-lite"/>
    </source>
</evidence>
<dbReference type="PANTHER" id="PTHR35395">
    <property type="entry name" value="DUF6536 DOMAIN-CONTAINING PROTEIN"/>
    <property type="match status" value="1"/>
</dbReference>
<dbReference type="Proteomes" id="UP000029964">
    <property type="component" value="Unassembled WGS sequence"/>
</dbReference>
<dbReference type="AlphaFoldDB" id="A0A086SUB0"/>
<evidence type="ECO:0000259" key="3">
    <source>
        <dbReference type="Pfam" id="PF20163"/>
    </source>
</evidence>
<dbReference type="STRING" id="857340.A0A086SUB0"/>
<evidence type="ECO:0000313" key="4">
    <source>
        <dbReference type="EMBL" id="KFH40692.1"/>
    </source>
</evidence>
<gene>
    <name evidence="4" type="ORF">ACRE_086100</name>
</gene>
<protein>
    <recommendedName>
        <fullName evidence="3">DUF6536 domain-containing protein</fullName>
    </recommendedName>
</protein>
<keyword evidence="2" id="KW-1133">Transmembrane helix</keyword>
<keyword evidence="5" id="KW-1185">Reference proteome</keyword>
<feature type="region of interest" description="Disordered" evidence="1">
    <location>
        <begin position="1"/>
        <end position="70"/>
    </location>
</feature>
<organism evidence="4 5">
    <name type="scientific">Hapsidospora chrysogenum (strain ATCC 11550 / CBS 779.69 / DSM 880 / IAM 14645 / JCM 23072 / IMI 49137)</name>
    <name type="common">Acremonium chrysogenum</name>
    <dbReference type="NCBI Taxonomy" id="857340"/>
    <lineage>
        <taxon>Eukaryota</taxon>
        <taxon>Fungi</taxon>
        <taxon>Dikarya</taxon>
        <taxon>Ascomycota</taxon>
        <taxon>Pezizomycotina</taxon>
        <taxon>Sordariomycetes</taxon>
        <taxon>Hypocreomycetidae</taxon>
        <taxon>Hypocreales</taxon>
        <taxon>Bionectriaceae</taxon>
        <taxon>Hapsidospora</taxon>
    </lineage>
</organism>
<feature type="transmembrane region" description="Helical" evidence="2">
    <location>
        <begin position="318"/>
        <end position="339"/>
    </location>
</feature>
<dbReference type="OrthoDB" id="5429634at2759"/>
<proteinExistence type="predicted"/>
<dbReference type="PANTHER" id="PTHR35395:SF1">
    <property type="entry name" value="DUF6536 DOMAIN-CONTAINING PROTEIN"/>
    <property type="match status" value="1"/>
</dbReference>
<feature type="transmembrane region" description="Helical" evidence="2">
    <location>
        <begin position="457"/>
        <end position="482"/>
    </location>
</feature>
<feature type="compositionally biased region" description="Low complexity" evidence="1">
    <location>
        <begin position="1"/>
        <end position="16"/>
    </location>
</feature>
<feature type="transmembrane region" description="Helical" evidence="2">
    <location>
        <begin position="523"/>
        <end position="544"/>
    </location>
</feature>
<dbReference type="HOGENOM" id="CLU_010112_3_0_1"/>
<evidence type="ECO:0000256" key="2">
    <source>
        <dbReference type="SAM" id="Phobius"/>
    </source>
</evidence>
<feature type="transmembrane region" description="Helical" evidence="2">
    <location>
        <begin position="218"/>
        <end position="239"/>
    </location>
</feature>
<feature type="compositionally biased region" description="Basic and acidic residues" evidence="1">
    <location>
        <begin position="103"/>
        <end position="127"/>
    </location>
</feature>
<feature type="transmembrane region" description="Helical" evidence="2">
    <location>
        <begin position="404"/>
        <end position="427"/>
    </location>
</feature>
<accession>A0A086SUB0</accession>
<evidence type="ECO:0000313" key="5">
    <source>
        <dbReference type="Proteomes" id="UP000029964"/>
    </source>
</evidence>
<feature type="transmembrane region" description="Helical" evidence="2">
    <location>
        <begin position="556"/>
        <end position="577"/>
    </location>
</feature>
<sequence>MRMFSSGRRRTGSSSDRIPEVPGEESPGPRNLTTASSSRPTFQWPFQSQSISGSSAQHSRSTSFPTRRGSGWINLRPASSVLGNDIIPDYVVNFIRGETPESLARRRERDGNPHTPEVHHNHKESSHIAELFPSHSRTASGARDLEEMLGSRRRNSGVLGKFMNGWRGGVLMNLSLGLVILLAAVVCVVLAVTKKKLSGEPAVIVGRADCSRVSAIDLAVHAVVNVLALFFLAGGNYVAQVLASPTRTEVAAAHENLRWLDIGIPSIRNLGGISKARALLSALMVFVAVGTQVIYNSILFTETSTDDSTCSLLLNGPLLGAVGVLNLVFVVALIVTLAWPSSDNPLVTVGDAIVSFLMEPDHTTEGACLITKADVCSGGWGRGEARYWFTESHRWVQTPSKMRWLGWFVTWLLPSGMAAAMLGMAVVDSRANAFSSFTQPTSTYPLPSGMPRVGQTVIVALPHLLLAILYFSTNALMSVFYLSHEFSQFAVPGAHAQVRISSGQPTGAQTTSLYLTLPRPLSWLLFILFVVMGFMLSQSFHLASIDGTPFLCTNPLPLVILLGLLAVTAAVVGVLSLRHADVPGAGEDGRRAGNPLALRGGSCSAVISARCHRSAREGADMASLPLSWGVVHDGSGVKGQVGHAAFSSQQVEPLRVGKAYA</sequence>
<dbReference type="EMBL" id="JPKY01000176">
    <property type="protein sequence ID" value="KFH40692.1"/>
    <property type="molecule type" value="Genomic_DNA"/>
</dbReference>
<feature type="domain" description="DUF6536" evidence="3">
    <location>
        <begin position="166"/>
        <end position="309"/>
    </location>
</feature>
<name>A0A086SUB0_HAPC1</name>
<feature type="transmembrane region" description="Helical" evidence="2">
    <location>
        <begin position="170"/>
        <end position="192"/>
    </location>
</feature>